<protein>
    <submittedName>
        <fullName evidence="1">Uncharacterized protein</fullName>
    </submittedName>
</protein>
<evidence type="ECO:0000313" key="1">
    <source>
        <dbReference type="EMBL" id="KAK7279844.1"/>
    </source>
</evidence>
<gene>
    <name evidence="1" type="ORF">RJT34_24903</name>
</gene>
<dbReference type="AlphaFoldDB" id="A0AAN9FQU7"/>
<keyword evidence="2" id="KW-1185">Reference proteome</keyword>
<reference evidence="1 2" key="1">
    <citation type="submission" date="2024-01" db="EMBL/GenBank/DDBJ databases">
        <title>The genomes of 5 underutilized Papilionoideae crops provide insights into root nodulation and disease resistance.</title>
        <authorList>
            <person name="Yuan L."/>
        </authorList>
    </citation>
    <scope>NUCLEOTIDE SEQUENCE [LARGE SCALE GENOMIC DNA]</scope>
    <source>
        <strain evidence="1">LY-2023</strain>
        <tissue evidence="1">Leaf</tissue>
    </source>
</reference>
<organism evidence="1 2">
    <name type="scientific">Clitoria ternatea</name>
    <name type="common">Butterfly pea</name>
    <dbReference type="NCBI Taxonomy" id="43366"/>
    <lineage>
        <taxon>Eukaryota</taxon>
        <taxon>Viridiplantae</taxon>
        <taxon>Streptophyta</taxon>
        <taxon>Embryophyta</taxon>
        <taxon>Tracheophyta</taxon>
        <taxon>Spermatophyta</taxon>
        <taxon>Magnoliopsida</taxon>
        <taxon>eudicotyledons</taxon>
        <taxon>Gunneridae</taxon>
        <taxon>Pentapetalae</taxon>
        <taxon>rosids</taxon>
        <taxon>fabids</taxon>
        <taxon>Fabales</taxon>
        <taxon>Fabaceae</taxon>
        <taxon>Papilionoideae</taxon>
        <taxon>50 kb inversion clade</taxon>
        <taxon>NPAAA clade</taxon>
        <taxon>indigoferoid/millettioid clade</taxon>
        <taxon>Phaseoleae</taxon>
        <taxon>Clitoria</taxon>
    </lineage>
</organism>
<comment type="caution">
    <text evidence="1">The sequence shown here is derived from an EMBL/GenBank/DDBJ whole genome shotgun (WGS) entry which is preliminary data.</text>
</comment>
<sequence>MEEANKLWSIGKSVGVTTTDKEEDLIREMIRVERRDRQILGGGAEASVSEGSGDDDDEHVELEKSNVLLMGPTGSGYIVLDKSFGVVNLNEEMF</sequence>
<dbReference type="EMBL" id="JAYKXN010000006">
    <property type="protein sequence ID" value="KAK7279844.1"/>
    <property type="molecule type" value="Genomic_DNA"/>
</dbReference>
<proteinExistence type="predicted"/>
<accession>A0AAN9FQU7</accession>
<name>A0AAN9FQU7_CLITE</name>
<evidence type="ECO:0000313" key="2">
    <source>
        <dbReference type="Proteomes" id="UP001359559"/>
    </source>
</evidence>
<dbReference type="Proteomes" id="UP001359559">
    <property type="component" value="Unassembled WGS sequence"/>
</dbReference>